<accession>A0ABY4XDS0</accession>
<name>A0ABY4XDS0_9SPHN</name>
<keyword evidence="14" id="KW-0675">Receptor</keyword>
<keyword evidence="15" id="KW-1185">Reference proteome</keyword>
<dbReference type="Proteomes" id="UP001056937">
    <property type="component" value="Chromosome 2"/>
</dbReference>
<evidence type="ECO:0000259" key="12">
    <source>
        <dbReference type="Pfam" id="PF00593"/>
    </source>
</evidence>
<keyword evidence="4" id="KW-0410">Iron transport</keyword>
<evidence type="ECO:0000256" key="7">
    <source>
        <dbReference type="ARBA" id="ARBA00023065"/>
    </source>
</evidence>
<evidence type="ECO:0000259" key="13">
    <source>
        <dbReference type="Pfam" id="PF07715"/>
    </source>
</evidence>
<evidence type="ECO:0000313" key="14">
    <source>
        <dbReference type="EMBL" id="USI74841.1"/>
    </source>
</evidence>
<dbReference type="Pfam" id="PF00593">
    <property type="entry name" value="TonB_dep_Rec_b-barrel"/>
    <property type="match status" value="1"/>
</dbReference>
<dbReference type="PANTHER" id="PTHR32552:SF81">
    <property type="entry name" value="TONB-DEPENDENT OUTER MEMBRANE RECEPTOR"/>
    <property type="match status" value="1"/>
</dbReference>
<evidence type="ECO:0000256" key="4">
    <source>
        <dbReference type="ARBA" id="ARBA00022496"/>
    </source>
</evidence>
<dbReference type="InterPro" id="IPR036942">
    <property type="entry name" value="Beta-barrel_TonB_sf"/>
</dbReference>
<keyword evidence="8 11" id="KW-0798">TonB box</keyword>
<evidence type="ECO:0000256" key="10">
    <source>
        <dbReference type="ARBA" id="ARBA00023237"/>
    </source>
</evidence>
<comment type="similarity">
    <text evidence="11">Belongs to the TonB-dependent receptor family.</text>
</comment>
<dbReference type="EMBL" id="CP084931">
    <property type="protein sequence ID" value="USI74841.1"/>
    <property type="molecule type" value="Genomic_DNA"/>
</dbReference>
<dbReference type="Gene3D" id="3.55.50.30">
    <property type="match status" value="1"/>
</dbReference>
<dbReference type="Pfam" id="PF07715">
    <property type="entry name" value="Plug"/>
    <property type="match status" value="1"/>
</dbReference>
<sequence length="789" mass="83432">MVPAGTLGEATAALSRAAGVNVRLADASLWRRPVAALHGRMRVGDALAALAAQGGLRLRRLGRASWLIEPGAAAPTLPAPPPRTPPTLAGGTILVTASKRDVPLDTFPGTVTLVDGASLVTVADQGSDALMQRVSSLSSTYFGGGRDKLFIRGIADSGLVGQSQATVGQYWGDLRLSYNGPDPDLRLYDISSVQVLEGPQGTLYGAGSLGGIIRIERAAPALDRFGGTLSLATAVTDHGAPSAAGGLALNVPLARDVIGLRAVGYGERDGGYIDALLPGGGRRKNINRQTVRGGRLMVRIAPATGWTIDLGGLAQSIRSADAQYADADLPPLTRASPTPLPGRDFYRLAEGTIAYRGETLLFSSSTGLVHQDVSERYDASADTALPLLFGQRNRIRMIANETRLARPLRDGWGWVVGVSVVHNSARVSRTLGTAGSAPAADSVLNRLTDLTGYGEASVALAPRLIVTAGGRITRSHLSGGRIDIDRDRLIGESTRSPTRMLPSASLGWSPPGWLVYARYQQGFRPGGLALSYGAGTIARRAGLIGPASPATAYSLLTEEAEPESRRFAGDTIRTMEIGLRRSDAARRRLALAVSLAYSYWRHIQADYLDSLGVPVTSNIGDGRIWSGEASATWRPLPGLSLEAAGLINRSRLIRPNLAQLRTDLLDPIALRRGEPLPNVAAYGGRLAGRYTWALRGGTRISLGALAHYVGRARLGVGPLLGGRQGGYIDSMADMRLETPQFGVTLSVRNLADAVSNRFALGSPLEVGWRPAAVTPLRPRTVRLTLDTRF</sequence>
<reference evidence="14" key="1">
    <citation type="journal article" date="2022" name="Toxins">
        <title>Genomic Analysis of Sphingopyxis sp. USTB-05 for Biodegrading Cyanobacterial Hepatotoxins.</title>
        <authorList>
            <person name="Liu C."/>
            <person name="Xu Q."/>
            <person name="Zhao Z."/>
            <person name="Zhang H."/>
            <person name="Liu X."/>
            <person name="Yin C."/>
            <person name="Liu Y."/>
            <person name="Yan H."/>
        </authorList>
    </citation>
    <scope>NUCLEOTIDE SEQUENCE</scope>
    <source>
        <strain evidence="14">NBD5</strain>
    </source>
</reference>
<keyword evidence="5" id="KW-0812">Transmembrane</keyword>
<dbReference type="SUPFAM" id="SSF56935">
    <property type="entry name" value="Porins"/>
    <property type="match status" value="1"/>
</dbReference>
<evidence type="ECO:0000256" key="8">
    <source>
        <dbReference type="ARBA" id="ARBA00023077"/>
    </source>
</evidence>
<dbReference type="PANTHER" id="PTHR32552">
    <property type="entry name" value="FERRICHROME IRON RECEPTOR-RELATED"/>
    <property type="match status" value="1"/>
</dbReference>
<gene>
    <name evidence="14" type="ORF">LHA26_19025</name>
</gene>
<evidence type="ECO:0000256" key="5">
    <source>
        <dbReference type="ARBA" id="ARBA00022692"/>
    </source>
</evidence>
<dbReference type="RefSeq" id="WP_252168655.1">
    <property type="nucleotide sequence ID" value="NZ_CP084931.1"/>
</dbReference>
<organism evidence="14 15">
    <name type="scientific">Sphingomonas morindae</name>
    <dbReference type="NCBI Taxonomy" id="1541170"/>
    <lineage>
        <taxon>Bacteria</taxon>
        <taxon>Pseudomonadati</taxon>
        <taxon>Pseudomonadota</taxon>
        <taxon>Alphaproteobacteria</taxon>
        <taxon>Sphingomonadales</taxon>
        <taxon>Sphingomonadaceae</taxon>
        <taxon>Sphingomonas</taxon>
    </lineage>
</organism>
<keyword evidence="9 11" id="KW-0472">Membrane</keyword>
<protein>
    <submittedName>
        <fullName evidence="14">TonB-dependent receptor</fullName>
    </submittedName>
</protein>
<feature type="domain" description="TonB-dependent receptor-like beta-barrel" evidence="12">
    <location>
        <begin position="351"/>
        <end position="750"/>
    </location>
</feature>
<dbReference type="InterPro" id="IPR012910">
    <property type="entry name" value="Plug_dom"/>
</dbReference>
<evidence type="ECO:0000256" key="3">
    <source>
        <dbReference type="ARBA" id="ARBA00022452"/>
    </source>
</evidence>
<evidence type="ECO:0000256" key="11">
    <source>
        <dbReference type="RuleBase" id="RU003357"/>
    </source>
</evidence>
<comment type="subcellular location">
    <subcellularLocation>
        <location evidence="1">Cell outer membrane</location>
        <topology evidence="1">Multi-pass membrane protein</topology>
    </subcellularLocation>
</comment>
<dbReference type="InterPro" id="IPR039426">
    <property type="entry name" value="TonB-dep_rcpt-like"/>
</dbReference>
<dbReference type="Gene3D" id="2.40.170.20">
    <property type="entry name" value="TonB-dependent receptor, beta-barrel domain"/>
    <property type="match status" value="1"/>
</dbReference>
<dbReference type="InterPro" id="IPR000531">
    <property type="entry name" value="Beta-barrel_TonB"/>
</dbReference>
<evidence type="ECO:0000256" key="9">
    <source>
        <dbReference type="ARBA" id="ARBA00023136"/>
    </source>
</evidence>
<keyword evidence="10" id="KW-0998">Cell outer membrane</keyword>
<keyword evidence="7" id="KW-0406">Ion transport</keyword>
<evidence type="ECO:0000313" key="15">
    <source>
        <dbReference type="Proteomes" id="UP001056937"/>
    </source>
</evidence>
<evidence type="ECO:0000256" key="6">
    <source>
        <dbReference type="ARBA" id="ARBA00023004"/>
    </source>
</evidence>
<feature type="domain" description="TonB-dependent receptor plug" evidence="13">
    <location>
        <begin position="105"/>
        <end position="212"/>
    </location>
</feature>
<keyword evidence="2" id="KW-0813">Transport</keyword>
<keyword evidence="6" id="KW-0408">Iron</keyword>
<proteinExistence type="inferred from homology"/>
<evidence type="ECO:0000256" key="1">
    <source>
        <dbReference type="ARBA" id="ARBA00004571"/>
    </source>
</evidence>
<evidence type="ECO:0000256" key="2">
    <source>
        <dbReference type="ARBA" id="ARBA00022448"/>
    </source>
</evidence>
<keyword evidence="3" id="KW-1134">Transmembrane beta strand</keyword>